<protein>
    <recommendedName>
        <fullName evidence="12">Tyrosine-protein phosphatase domain-containing protein</fullName>
    </recommendedName>
</protein>
<dbReference type="Gene3D" id="3.90.190.10">
    <property type="entry name" value="Protein tyrosine phosphatase superfamily"/>
    <property type="match status" value="1"/>
</dbReference>
<evidence type="ECO:0000256" key="10">
    <source>
        <dbReference type="ARBA" id="ARBA00023242"/>
    </source>
</evidence>
<feature type="transmembrane region" description="Helical" evidence="11">
    <location>
        <begin position="512"/>
        <end position="531"/>
    </location>
</feature>
<comment type="similarity">
    <text evidence="4">Belongs to the TMEM120 family.</text>
</comment>
<keyword evidence="15" id="KW-1185">Reference proteome</keyword>
<dbReference type="Gene3D" id="3.40.250.10">
    <property type="entry name" value="Rhodanese-like domain"/>
    <property type="match status" value="1"/>
</dbReference>
<evidence type="ECO:0000313" key="14">
    <source>
        <dbReference type="EMBL" id="KAI1231898.1"/>
    </source>
</evidence>
<evidence type="ECO:0000256" key="2">
    <source>
        <dbReference type="ARBA" id="ARBA00004473"/>
    </source>
</evidence>
<dbReference type="SMART" id="SM00195">
    <property type="entry name" value="DSPc"/>
    <property type="match status" value="1"/>
</dbReference>
<dbReference type="EMBL" id="JADDUC020000024">
    <property type="protein sequence ID" value="KAI1231898.1"/>
    <property type="molecule type" value="Genomic_DNA"/>
</dbReference>
<dbReference type="GO" id="GO:0005637">
    <property type="term" value="C:nuclear inner membrane"/>
    <property type="evidence" value="ECO:0007669"/>
    <property type="project" value="UniProtKB-SubCell"/>
</dbReference>
<dbReference type="EMBL" id="JADDUC010000024">
    <property type="protein sequence ID" value="KAG0124623.1"/>
    <property type="molecule type" value="Genomic_DNA"/>
</dbReference>
<gene>
    <name evidence="14" type="ORF">IHE44_0007539</name>
    <name evidence="13" type="ORF">IHE44_006371</name>
</gene>
<evidence type="ECO:0000256" key="7">
    <source>
        <dbReference type="ARBA" id="ARBA00022824"/>
    </source>
</evidence>
<dbReference type="SMART" id="SM00450">
    <property type="entry name" value="RHOD"/>
    <property type="match status" value="1"/>
</dbReference>
<dbReference type="OrthoDB" id="2015098at2759"/>
<sequence length="693" mass="80029">MAGPRHLYNIINQYRWRSRLTEPNYLCLLDARSQREFNDSHIITAQRIELSPAGEYLIPNPEELGYVRFCVVYDHDTDYQEKEKETGIWNEKGFAVDVREADGDTGPAWANSSLVSLDAGEGDALLHARNLEQFTRHPVLLLKGGYKHFSACYHFLKSKKTLWMPQELDTFQPYPVEILPAKLYMGNFKQASDKQIQKDLKIKALVNVSEQPVTLFAEEGKSLHVSVPDSLEADLFSSFPTISHFIDAQLDVGAVLVFSSLGISRSSTATMAYLMHSCRFSLQRAWKYLLKCKMNMRPNRGFVEQLSAWENQIYGERQKEGSPAQGRVRKGAGPAPPVAAGRAGPVAAAIAAMAWGASLAECLREWEELQDGYQGIQDNHKLYKQKLEELTKLQDGISSSITRQKKRLKELSLSLKKCKGQATPEQEASIQETQSLIKERQNVFFEMEAYLPKKNGLYLSLVLGNVNVTLLSKQAKFAYKDEYEKFKLYLTIILLIVSFSCRFLLNSRVTDAVFNFLLVWYYCTLTIRESILINNGSKIKGWWVFHHYISTFLSGVMLTWPDGLMYQMFRNQFLSFSMYQSFVQFLQYYYQSGCLYRLRALGERHNMDLTVEGFQSWMWRGLTFLLPFLFFGQFWQLYNAITLFRMIQHPECKEWQVLMCGIPFFILFLGNFFTTLRVMHQKIQNKNKDTKEN</sequence>
<organism evidence="13">
    <name type="scientific">Lamprotornis superbus</name>
    <dbReference type="NCBI Taxonomy" id="245042"/>
    <lineage>
        <taxon>Eukaryota</taxon>
        <taxon>Metazoa</taxon>
        <taxon>Chordata</taxon>
        <taxon>Craniata</taxon>
        <taxon>Vertebrata</taxon>
        <taxon>Euteleostomi</taxon>
        <taxon>Archelosauria</taxon>
        <taxon>Archosauria</taxon>
        <taxon>Dinosauria</taxon>
        <taxon>Saurischia</taxon>
        <taxon>Theropoda</taxon>
        <taxon>Coelurosauria</taxon>
        <taxon>Aves</taxon>
        <taxon>Neognathae</taxon>
        <taxon>Neoaves</taxon>
        <taxon>Telluraves</taxon>
        <taxon>Australaves</taxon>
        <taxon>Passeriformes</taxon>
        <taxon>Sturnidae</taxon>
        <taxon>Lamprotornis</taxon>
    </lineage>
</organism>
<reference evidence="14 15" key="2">
    <citation type="journal article" date="2021" name="J. Hered.">
        <title>Feather Gene Expression Elucidates the Developmental Basis of Plumage Iridescence in African Starlings.</title>
        <authorList>
            <person name="Rubenstein D.R."/>
            <person name="Corvelo A."/>
            <person name="MacManes M.D."/>
            <person name="Maia R."/>
            <person name="Narzisi G."/>
            <person name="Rousaki A."/>
            <person name="Vandenabeele P."/>
            <person name="Shawkey M.D."/>
            <person name="Solomon J."/>
        </authorList>
    </citation>
    <scope>NUCLEOTIDE SEQUENCE [LARGE SCALE GENOMIC DNA]</scope>
    <source>
        <strain evidence="14">SS15</strain>
    </source>
</reference>
<dbReference type="PANTHER" id="PTHR21433">
    <property type="entry name" value="TRANSMEMBRANE PROTEIN INDUCED BY TUMOR NECROSIS FACTOR ALPHA"/>
    <property type="match status" value="1"/>
</dbReference>
<dbReference type="FunFam" id="3.90.190.10:FF:000082">
    <property type="entry name" value="Serine/threonine/tyrosine-interacting-like protein 1"/>
    <property type="match status" value="1"/>
</dbReference>
<dbReference type="InterPro" id="IPR012926">
    <property type="entry name" value="TMEM120A/B"/>
</dbReference>
<dbReference type="Pfam" id="PF07851">
    <property type="entry name" value="TMEM120A-B"/>
    <property type="match status" value="1"/>
</dbReference>
<feature type="transmembrane region" description="Helical" evidence="11">
    <location>
        <begin position="617"/>
        <end position="635"/>
    </location>
</feature>
<dbReference type="InterPro" id="IPR029021">
    <property type="entry name" value="Prot-tyrosine_phosphatase-like"/>
</dbReference>
<feature type="transmembrane region" description="Helical" evidence="11">
    <location>
        <begin position="543"/>
        <end position="560"/>
    </location>
</feature>
<feature type="transmembrane region" description="Helical" evidence="11">
    <location>
        <begin position="655"/>
        <end position="676"/>
    </location>
</feature>
<evidence type="ECO:0000256" key="3">
    <source>
        <dbReference type="ARBA" id="ARBA00004651"/>
    </source>
</evidence>
<evidence type="ECO:0000256" key="4">
    <source>
        <dbReference type="ARBA" id="ARBA00009700"/>
    </source>
</evidence>
<keyword evidence="5" id="KW-1003">Cell membrane</keyword>
<feature type="domain" description="Tyrosine-protein phosphatase" evidence="12">
    <location>
        <begin position="174"/>
        <end position="315"/>
    </location>
</feature>
<evidence type="ECO:0000259" key="12">
    <source>
        <dbReference type="PROSITE" id="PS50054"/>
    </source>
</evidence>
<keyword evidence="7" id="KW-0256">Endoplasmic reticulum</keyword>
<dbReference type="AlphaFoldDB" id="A0A835NY82"/>
<name>A0A835NY82_9PASS</name>
<evidence type="ECO:0000256" key="1">
    <source>
        <dbReference type="ARBA" id="ARBA00004240"/>
    </source>
</evidence>
<evidence type="ECO:0000256" key="8">
    <source>
        <dbReference type="ARBA" id="ARBA00022989"/>
    </source>
</evidence>
<comment type="subcellular location">
    <subcellularLocation>
        <location evidence="3">Cell membrane</location>
        <topology evidence="3">Multi-pass membrane protein</topology>
    </subcellularLocation>
    <subcellularLocation>
        <location evidence="1">Endoplasmic reticulum</location>
    </subcellularLocation>
    <subcellularLocation>
        <location evidence="2">Nucleus inner membrane</location>
        <topology evidence="2">Multi-pass membrane protein</topology>
    </subcellularLocation>
</comment>
<dbReference type="InterPro" id="IPR000340">
    <property type="entry name" value="Dual-sp_phosphatase_cat-dom"/>
</dbReference>
<comment type="caution">
    <text evidence="13">The sequence shown here is derived from an EMBL/GenBank/DDBJ whole genome shotgun (WGS) entry which is preliminary data.</text>
</comment>
<dbReference type="GO" id="GO:0005886">
    <property type="term" value="C:plasma membrane"/>
    <property type="evidence" value="ECO:0007669"/>
    <property type="project" value="UniProtKB-SubCell"/>
</dbReference>
<dbReference type="PANTHER" id="PTHR21433:SF1">
    <property type="entry name" value="ION CHANNEL TACAN"/>
    <property type="match status" value="1"/>
</dbReference>
<evidence type="ECO:0000313" key="15">
    <source>
        <dbReference type="Proteomes" id="UP000618051"/>
    </source>
</evidence>
<reference evidence="14" key="3">
    <citation type="submission" date="2022-01" db="EMBL/GenBank/DDBJ databases">
        <authorList>
            <person name="Rubenstein D.R."/>
        </authorList>
    </citation>
    <scope>NUCLEOTIDE SEQUENCE</scope>
    <source>
        <strain evidence="14">SS15</strain>
        <tissue evidence="14">Liver</tissue>
    </source>
</reference>
<keyword evidence="9 11" id="KW-0472">Membrane</keyword>
<evidence type="ECO:0000256" key="5">
    <source>
        <dbReference type="ARBA" id="ARBA00022475"/>
    </source>
</evidence>
<proteinExistence type="inferred from homology"/>
<dbReference type="PROSITE" id="PS50054">
    <property type="entry name" value="TYR_PHOSPHATASE_DUAL"/>
    <property type="match status" value="1"/>
</dbReference>
<dbReference type="InterPro" id="IPR001763">
    <property type="entry name" value="Rhodanese-like_dom"/>
</dbReference>
<dbReference type="GO" id="GO:0005783">
    <property type="term" value="C:endoplasmic reticulum"/>
    <property type="evidence" value="ECO:0007669"/>
    <property type="project" value="UniProtKB-SubCell"/>
</dbReference>
<evidence type="ECO:0000256" key="6">
    <source>
        <dbReference type="ARBA" id="ARBA00022692"/>
    </source>
</evidence>
<accession>A0A835NY82</accession>
<reference evidence="13" key="1">
    <citation type="submission" date="2020-10" db="EMBL/GenBank/DDBJ databases">
        <title>Feather gene expression reveals the developmental basis of iridescence in African starlings.</title>
        <authorList>
            <person name="Rubenstein D.R."/>
        </authorList>
    </citation>
    <scope>NUCLEOTIDE SEQUENCE</scope>
    <source>
        <strain evidence="13">SS15</strain>
        <tissue evidence="13">Liver</tissue>
    </source>
</reference>
<dbReference type="CDD" id="cd14517">
    <property type="entry name" value="DSP_STYXL1"/>
    <property type="match status" value="1"/>
</dbReference>
<dbReference type="SUPFAM" id="SSF52821">
    <property type="entry name" value="Rhodanese/Cell cycle control phosphatase"/>
    <property type="match status" value="1"/>
</dbReference>
<evidence type="ECO:0000313" key="13">
    <source>
        <dbReference type="EMBL" id="KAG0124623.1"/>
    </source>
</evidence>
<evidence type="ECO:0000256" key="11">
    <source>
        <dbReference type="SAM" id="Phobius"/>
    </source>
</evidence>
<dbReference type="InterPro" id="IPR036873">
    <property type="entry name" value="Rhodanese-like_dom_sf"/>
</dbReference>
<dbReference type="SUPFAM" id="SSF52799">
    <property type="entry name" value="(Phosphotyrosine protein) phosphatases II"/>
    <property type="match status" value="1"/>
</dbReference>
<evidence type="ECO:0000256" key="9">
    <source>
        <dbReference type="ARBA" id="ARBA00023136"/>
    </source>
</evidence>
<dbReference type="Proteomes" id="UP000618051">
    <property type="component" value="Unassembled WGS sequence"/>
</dbReference>
<dbReference type="Pfam" id="PF00782">
    <property type="entry name" value="DSPc"/>
    <property type="match status" value="1"/>
</dbReference>
<keyword evidence="10" id="KW-0539">Nucleus</keyword>
<dbReference type="GO" id="GO:0045444">
    <property type="term" value="P:fat cell differentiation"/>
    <property type="evidence" value="ECO:0007669"/>
    <property type="project" value="TreeGrafter"/>
</dbReference>
<keyword evidence="8 11" id="KW-1133">Transmembrane helix</keyword>
<keyword evidence="6 11" id="KW-0812">Transmembrane</keyword>
<feature type="transmembrane region" description="Helical" evidence="11">
    <location>
        <begin position="486"/>
        <end position="505"/>
    </location>
</feature>
<dbReference type="InterPro" id="IPR020422">
    <property type="entry name" value="TYR_PHOSPHATASE_DUAL_dom"/>
</dbReference>